<proteinExistence type="predicted"/>
<keyword evidence="1" id="KW-1133">Transmembrane helix</keyword>
<comment type="caution">
    <text evidence="2">The sequence shown here is derived from an EMBL/GenBank/DDBJ whole genome shotgun (WGS) entry which is preliminary data.</text>
</comment>
<keyword evidence="1" id="KW-0472">Membrane</keyword>
<dbReference type="EMBL" id="NVDQ01000005">
    <property type="protein sequence ID" value="PFV11563.1"/>
    <property type="molecule type" value="Genomic_DNA"/>
</dbReference>
<accession>A0A9X7BFV4</accession>
<keyword evidence="1" id="KW-0812">Transmembrane</keyword>
<protein>
    <submittedName>
        <fullName evidence="2">Uncharacterized protein</fullName>
    </submittedName>
</protein>
<feature type="transmembrane region" description="Helical" evidence="1">
    <location>
        <begin position="58"/>
        <end position="86"/>
    </location>
</feature>
<dbReference type="AlphaFoldDB" id="A0A9X7BFV4"/>
<dbReference type="Proteomes" id="UP000226257">
    <property type="component" value="Unassembled WGS sequence"/>
</dbReference>
<feature type="transmembrane region" description="Helical" evidence="1">
    <location>
        <begin position="98"/>
        <end position="121"/>
    </location>
</feature>
<name>A0A9X7BFV4_BACCE</name>
<reference evidence="2 3" key="1">
    <citation type="submission" date="2017-09" db="EMBL/GenBank/DDBJ databases">
        <title>Large-scale bioinformatics analysis of Bacillus genomes uncovers conserved roles of natural products in bacterial physiology.</title>
        <authorList>
            <consortium name="Agbiome Team Llc"/>
            <person name="Bleich R.M."/>
            <person name="Grubbs K.J."/>
            <person name="Santa Maria K.C."/>
            <person name="Allen S.E."/>
            <person name="Farag S."/>
            <person name="Shank E.A."/>
            <person name="Bowers A."/>
        </authorList>
    </citation>
    <scope>NUCLEOTIDE SEQUENCE [LARGE SCALE GENOMIC DNA]</scope>
    <source>
        <strain evidence="2 3">AFS060282</strain>
    </source>
</reference>
<sequence length="131" mass="15632">MVICTEDRKGASVRYISPSVLRIHMLKKWVIYLIVQSLKLLWSRWGKFWAQNNPVKETWIIIINLANTGTMWCVMTIGLVLCYWGYDTYYINEVGFLSRILIKVSSMFAIFIWIGVTYGIIRRYMHWNKRK</sequence>
<gene>
    <name evidence="2" type="ORF">COK98_01050</name>
</gene>
<evidence type="ECO:0000256" key="1">
    <source>
        <dbReference type="SAM" id="Phobius"/>
    </source>
</evidence>
<organism evidence="2 3">
    <name type="scientific">Bacillus cereus</name>
    <dbReference type="NCBI Taxonomy" id="1396"/>
    <lineage>
        <taxon>Bacteria</taxon>
        <taxon>Bacillati</taxon>
        <taxon>Bacillota</taxon>
        <taxon>Bacilli</taxon>
        <taxon>Bacillales</taxon>
        <taxon>Bacillaceae</taxon>
        <taxon>Bacillus</taxon>
        <taxon>Bacillus cereus group</taxon>
    </lineage>
</organism>
<evidence type="ECO:0000313" key="2">
    <source>
        <dbReference type="EMBL" id="PFV11563.1"/>
    </source>
</evidence>
<evidence type="ECO:0000313" key="3">
    <source>
        <dbReference type="Proteomes" id="UP000226257"/>
    </source>
</evidence>